<evidence type="ECO:0000256" key="4">
    <source>
        <dbReference type="SAM" id="Coils"/>
    </source>
</evidence>
<accession>A0A1J1H0Q8</accession>
<dbReference type="GeneID" id="39734398"/>
<evidence type="ECO:0000256" key="1">
    <source>
        <dbReference type="ARBA" id="ARBA00004604"/>
    </source>
</evidence>
<dbReference type="PANTHER" id="PTHR14150:SF12">
    <property type="entry name" value="U3 SMALL NUCLEOLAR RNA-ASSOCIATED PROTEIN 14 HOMOLOG A"/>
    <property type="match status" value="1"/>
</dbReference>
<feature type="coiled-coil region" evidence="4">
    <location>
        <begin position="191"/>
        <end position="245"/>
    </location>
</feature>
<keyword evidence="4" id="KW-0175">Coiled coil</keyword>
<dbReference type="EMBL" id="LN835296">
    <property type="protein sequence ID" value="CRG98497.1"/>
    <property type="molecule type" value="Genomic_DNA"/>
</dbReference>
<dbReference type="KEGG" id="prel:PRELSG_0114800"/>
<reference evidence="6 7" key="1">
    <citation type="submission" date="2015-04" db="EMBL/GenBank/DDBJ databases">
        <authorList>
            <consortium name="Pathogen Informatics"/>
        </authorList>
    </citation>
    <scope>NUCLEOTIDE SEQUENCE [LARGE SCALE GENOMIC DNA]</scope>
    <source>
        <strain evidence="6 7">SGS1</strain>
    </source>
</reference>
<dbReference type="Pfam" id="PF04615">
    <property type="entry name" value="Utp14"/>
    <property type="match status" value="1"/>
</dbReference>
<dbReference type="OrthoDB" id="378860at2759"/>
<name>A0A1J1H0Q8_PLARL</name>
<dbReference type="PANTHER" id="PTHR14150">
    <property type="entry name" value="U3 SMALL NUCLEOLAR RNA-ASSOCIATED PROTEIN 14"/>
    <property type="match status" value="1"/>
</dbReference>
<protein>
    <recommendedName>
        <fullName evidence="8">U3 small nucleolar RNA-associated protein 14</fullName>
    </recommendedName>
</protein>
<dbReference type="OMA" id="CSGDDCS"/>
<proteinExistence type="predicted"/>
<dbReference type="GO" id="GO:0032040">
    <property type="term" value="C:small-subunit processome"/>
    <property type="evidence" value="ECO:0007669"/>
    <property type="project" value="InterPro"/>
</dbReference>
<organism evidence="6 7">
    <name type="scientific">Plasmodium relictum</name>
    <dbReference type="NCBI Taxonomy" id="85471"/>
    <lineage>
        <taxon>Eukaryota</taxon>
        <taxon>Sar</taxon>
        <taxon>Alveolata</taxon>
        <taxon>Apicomplexa</taxon>
        <taxon>Aconoidasida</taxon>
        <taxon>Haemosporida</taxon>
        <taxon>Plasmodiidae</taxon>
        <taxon>Plasmodium</taxon>
        <taxon>Plasmodium (Haemamoeba)</taxon>
    </lineage>
</organism>
<keyword evidence="2" id="KW-0597">Phosphoprotein</keyword>
<dbReference type="AlphaFoldDB" id="A0A1J1H0Q8"/>
<evidence type="ECO:0000313" key="7">
    <source>
        <dbReference type="Proteomes" id="UP000220158"/>
    </source>
</evidence>
<feature type="region of interest" description="Disordered" evidence="5">
    <location>
        <begin position="582"/>
        <end position="605"/>
    </location>
</feature>
<dbReference type="RefSeq" id="XP_028531507.1">
    <property type="nucleotide sequence ID" value="XM_028679500.1"/>
</dbReference>
<feature type="coiled-coil region" evidence="4">
    <location>
        <begin position="675"/>
        <end position="757"/>
    </location>
</feature>
<sequence length="1002" mass="119048">MANKIIEKKNKLKKKDTKNILKGLSSLNKRIKKCHKINKFIQEKILKKRKKSNEEIIIKKKNIKKNKVIEKKDGLGKKKEEKRMKNKKYKNNAKINHNNNTNDNSKCTNIEDVILKKRKIKHKKENNTNNNKIKSVKKKKYNIYDDKDKIKLKIKKKKKNTINNDNISDNNNINNVNVSFFEENFLNIEKKKKLNKKLLDLEEDFLQVNNDTNKEQFSEKFIDFLNNYEERENNVSKRNKNNNEDNINNDDDDYKYLSLKDDIYKVKKPNEKIDISDLIYSIDNSLGDNINNDLNYLKKDNMKNNNKHLSVLEEQKFNSSLAYIKNVETLNKFNKAYNVIQNSYRVQFGCEKEENLRSDEFLNKNILKKFNEVKKKNINDNIDGDKIKIEESNENAVKNNNENNDDIIYDYDFEEEMKKNLQKSKMLIISDDILKTEKEKKNEELKKIAQLKALLSIEHKKNAYKKRIKSKSYRKYLKIKERKEEEKILSKLYSEYPDIARSISNYEEEYAKKRNLINNVKKRKTISLLNRYKNEELRKQILKSFQIDKEEKNILKKIIEKTAIKEDYLLYTNSHDGINKEISEENTIDDDNENSTSDKGDDDDLIDEKKKKIKNELKKRNLLRFSFVKNAEENKKNDEIYKKRKNILSRIENNDEEKDCLSDLSSEKDIMEDTVELKNEIIKSNEKEIAKAREQLKNDTDFLNLLKKSDILNTNNVIQDHDILVESENNKNEIAENENENNKIELDKNALNNSNNNQENITYKLLNETLNDNKKNDSMQNNEEKNKQFLNDEESIRSTNINNINDEANDKINNIKSISDLNAINDEDVLKRCSENITVYNFEHNIYENYLNVNDYDNNRDNDELDELSDSEKIKEIKVDAKEWCNYNTLLDIEKKQKIKEREIIEKKKNIPLHTINVLNKKDKKFDKYYIDKVPYPFNKNEYEKTLNININKEMNDISTYKQLISPQITNKIGNIISPLNKNPFEIANILTLKRNQKKSKL</sequence>
<evidence type="ECO:0000313" key="6">
    <source>
        <dbReference type="EMBL" id="CRG98497.1"/>
    </source>
</evidence>
<evidence type="ECO:0008006" key="8">
    <source>
        <dbReference type="Google" id="ProtNLM"/>
    </source>
</evidence>
<dbReference type="VEuPathDB" id="PlasmoDB:PRELSG_0114800"/>
<keyword evidence="7" id="KW-1185">Reference proteome</keyword>
<evidence type="ECO:0000256" key="2">
    <source>
        <dbReference type="ARBA" id="ARBA00022553"/>
    </source>
</evidence>
<keyword evidence="3" id="KW-0539">Nucleus</keyword>
<feature type="compositionally biased region" description="Acidic residues" evidence="5">
    <location>
        <begin position="584"/>
        <end position="593"/>
    </location>
</feature>
<dbReference type="InterPro" id="IPR006709">
    <property type="entry name" value="SSU_processome_Utp14"/>
</dbReference>
<comment type="subcellular location">
    <subcellularLocation>
        <location evidence="1">Nucleus</location>
        <location evidence="1">Nucleolus</location>
    </subcellularLocation>
</comment>
<gene>
    <name evidence="6" type="ORF">PRELSG_0114800</name>
</gene>
<dbReference type="GO" id="GO:0006364">
    <property type="term" value="P:rRNA processing"/>
    <property type="evidence" value="ECO:0007669"/>
    <property type="project" value="InterPro"/>
</dbReference>
<evidence type="ECO:0000256" key="5">
    <source>
        <dbReference type="SAM" id="MobiDB-lite"/>
    </source>
</evidence>
<dbReference type="Proteomes" id="UP000220158">
    <property type="component" value="Chromosome 1"/>
</dbReference>
<evidence type="ECO:0000256" key="3">
    <source>
        <dbReference type="ARBA" id="ARBA00023242"/>
    </source>
</evidence>